<dbReference type="InterPro" id="IPR040256">
    <property type="entry name" value="At4g02000-like"/>
</dbReference>
<evidence type="ECO:0000313" key="2">
    <source>
        <dbReference type="EMBL" id="KAF4385104.1"/>
    </source>
</evidence>
<dbReference type="InterPro" id="IPR025836">
    <property type="entry name" value="Zn_knuckle_CX2CX4HX4C"/>
</dbReference>
<dbReference type="PANTHER" id="PTHR31286:SF167">
    <property type="entry name" value="OS09G0268800 PROTEIN"/>
    <property type="match status" value="1"/>
</dbReference>
<dbReference type="PANTHER" id="PTHR31286">
    <property type="entry name" value="GLYCINE-RICH CELL WALL STRUCTURAL PROTEIN 1.8-LIKE"/>
    <property type="match status" value="1"/>
</dbReference>
<dbReference type="AlphaFoldDB" id="A0A7J6GQ94"/>
<dbReference type="Proteomes" id="UP000525078">
    <property type="component" value="Unassembled WGS sequence"/>
</dbReference>
<dbReference type="Pfam" id="PF14392">
    <property type="entry name" value="zf-CCHC_4"/>
    <property type="match status" value="1"/>
</dbReference>
<sequence length="430" mass="49185">MRVEGHKVTKVNLKSFMSVHLYRLLFFLPELKGAAKCLQGFTKDIKDDVVFFFYFALISVTHPKYLPNFLDIIGPQRAPTLFKSLLFFFFLSAQRTVSRRAQGILVIITSSIEGSCQFLINLEMDLASSLPPQMFSVISLLSVSLAISLSVCPCSSVCTIFSFCVMASSSRSLPSHLALNEEEALIHNFDGVSLGNGPSSESYCLVVKIISMKNIKPDWLDKAMREAWTLRYPISFTEYHSGLFLAHFGCDGDRRRVIENQPWHFDHCLMVFANPEGFDLLRPEQLRFVPFWMQIHYIPFGFRSPSLAKMVADDIGDLIEIHKNTLLEISSPFLRIRVLLDISKPIRRGMQVFFRSLGRTKWLMFKYEGLQNYCYFCGKIDHIFSKCGSFLQSCDDGCYPPVLPFKENIRAPLKSQFKRDPFDLANSIPF</sequence>
<evidence type="ECO:0000259" key="1">
    <source>
        <dbReference type="Pfam" id="PF14392"/>
    </source>
</evidence>
<protein>
    <recommendedName>
        <fullName evidence="1">Zinc knuckle CX2CX4HX4C domain-containing protein</fullName>
    </recommendedName>
</protein>
<reference evidence="2 3" key="1">
    <citation type="journal article" date="2020" name="bioRxiv">
        <title>Sequence and annotation of 42 cannabis genomes reveals extensive copy number variation in cannabinoid synthesis and pathogen resistance genes.</title>
        <authorList>
            <person name="Mckernan K.J."/>
            <person name="Helbert Y."/>
            <person name="Kane L.T."/>
            <person name="Ebling H."/>
            <person name="Zhang L."/>
            <person name="Liu B."/>
            <person name="Eaton Z."/>
            <person name="Mclaughlin S."/>
            <person name="Kingan S."/>
            <person name="Baybayan P."/>
            <person name="Concepcion G."/>
            <person name="Jordan M."/>
            <person name="Riva A."/>
            <person name="Barbazuk W."/>
            <person name="Harkins T."/>
        </authorList>
    </citation>
    <scope>NUCLEOTIDE SEQUENCE [LARGE SCALE GENOMIC DNA]</scope>
    <source>
        <strain evidence="3">cv. Jamaican Lion 4</strain>
        <tissue evidence="2">Leaf</tissue>
    </source>
</reference>
<proteinExistence type="predicted"/>
<evidence type="ECO:0000313" key="3">
    <source>
        <dbReference type="Proteomes" id="UP000525078"/>
    </source>
</evidence>
<gene>
    <name evidence="2" type="ORF">F8388_014237</name>
</gene>
<feature type="domain" description="Zinc knuckle CX2CX4HX4C" evidence="1">
    <location>
        <begin position="340"/>
        <end position="387"/>
    </location>
</feature>
<dbReference type="EMBL" id="JAATIP010000045">
    <property type="protein sequence ID" value="KAF4385104.1"/>
    <property type="molecule type" value="Genomic_DNA"/>
</dbReference>
<name>A0A7J6GQ94_CANSA</name>
<comment type="caution">
    <text evidence="2">The sequence shown here is derived from an EMBL/GenBank/DDBJ whole genome shotgun (WGS) entry which is preliminary data.</text>
</comment>
<accession>A0A7J6GQ94</accession>
<organism evidence="2 3">
    <name type="scientific">Cannabis sativa</name>
    <name type="common">Hemp</name>
    <name type="synonym">Marijuana</name>
    <dbReference type="NCBI Taxonomy" id="3483"/>
    <lineage>
        <taxon>Eukaryota</taxon>
        <taxon>Viridiplantae</taxon>
        <taxon>Streptophyta</taxon>
        <taxon>Embryophyta</taxon>
        <taxon>Tracheophyta</taxon>
        <taxon>Spermatophyta</taxon>
        <taxon>Magnoliopsida</taxon>
        <taxon>eudicotyledons</taxon>
        <taxon>Gunneridae</taxon>
        <taxon>Pentapetalae</taxon>
        <taxon>rosids</taxon>
        <taxon>fabids</taxon>
        <taxon>Rosales</taxon>
        <taxon>Cannabaceae</taxon>
        <taxon>Cannabis</taxon>
    </lineage>
</organism>